<evidence type="ECO:0000313" key="5">
    <source>
        <dbReference type="Proteomes" id="UP000316476"/>
    </source>
</evidence>
<dbReference type="RefSeq" id="WP_146414570.1">
    <property type="nucleotide sequence ID" value="NZ_SJPZ01000002.1"/>
</dbReference>
<comment type="caution">
    <text evidence="4">The sequence shown here is derived from an EMBL/GenBank/DDBJ whole genome shotgun (WGS) entry which is preliminary data.</text>
</comment>
<evidence type="ECO:0000256" key="1">
    <source>
        <dbReference type="ARBA" id="ARBA00009986"/>
    </source>
</evidence>
<evidence type="ECO:0000259" key="3">
    <source>
        <dbReference type="Pfam" id="PF00171"/>
    </source>
</evidence>
<dbReference type="Gene3D" id="3.40.605.10">
    <property type="entry name" value="Aldehyde Dehydrogenase, Chain A, domain 1"/>
    <property type="match status" value="1"/>
</dbReference>
<dbReference type="PANTHER" id="PTHR42991">
    <property type="entry name" value="ALDEHYDE DEHYDROGENASE"/>
    <property type="match status" value="1"/>
</dbReference>
<dbReference type="GO" id="GO:0036243">
    <property type="term" value="F:succinate-semialdehyde dehydrogenase (NADP+) activity"/>
    <property type="evidence" value="ECO:0007669"/>
    <property type="project" value="UniProtKB-EC"/>
</dbReference>
<dbReference type="InterPro" id="IPR016161">
    <property type="entry name" value="Ald_DH/histidinol_DH"/>
</dbReference>
<feature type="domain" description="Aldehyde dehydrogenase" evidence="3">
    <location>
        <begin position="11"/>
        <end position="467"/>
    </location>
</feature>
<keyword evidence="2 4" id="KW-0560">Oxidoreductase</keyword>
<organism evidence="4 5">
    <name type="scientific">Crateriforma conspicua</name>
    <dbReference type="NCBI Taxonomy" id="2527996"/>
    <lineage>
        <taxon>Bacteria</taxon>
        <taxon>Pseudomonadati</taxon>
        <taxon>Planctomycetota</taxon>
        <taxon>Planctomycetia</taxon>
        <taxon>Planctomycetales</taxon>
        <taxon>Planctomycetaceae</taxon>
        <taxon>Crateriforma</taxon>
    </lineage>
</organism>
<dbReference type="InterPro" id="IPR051020">
    <property type="entry name" value="ALDH-related_metabolic_enz"/>
</dbReference>
<dbReference type="GO" id="GO:0008911">
    <property type="term" value="F:lactaldehyde dehydrogenase (NAD+) activity"/>
    <property type="evidence" value="ECO:0007669"/>
    <property type="project" value="TreeGrafter"/>
</dbReference>
<proteinExistence type="inferred from homology"/>
<dbReference type="OrthoDB" id="4503395at2"/>
<comment type="similarity">
    <text evidence="1">Belongs to the aldehyde dehydrogenase family.</text>
</comment>
<dbReference type="FunFam" id="3.40.605.10:FF:000007">
    <property type="entry name" value="NAD/NADP-dependent betaine aldehyde dehydrogenase"/>
    <property type="match status" value="1"/>
</dbReference>
<dbReference type="PANTHER" id="PTHR42991:SF1">
    <property type="entry name" value="ALDEHYDE DEHYDROGENASE"/>
    <property type="match status" value="1"/>
</dbReference>
<dbReference type="Pfam" id="PF00171">
    <property type="entry name" value="Aldedh"/>
    <property type="match status" value="1"/>
</dbReference>
<accession>A0A5C6FKE2</accession>
<dbReference type="SUPFAM" id="SSF53720">
    <property type="entry name" value="ALDH-like"/>
    <property type="match status" value="1"/>
</dbReference>
<dbReference type="Proteomes" id="UP000316476">
    <property type="component" value="Unassembled WGS sequence"/>
</dbReference>
<reference evidence="4 5" key="1">
    <citation type="submission" date="2019-02" db="EMBL/GenBank/DDBJ databases">
        <title>Deep-cultivation of Planctomycetes and their phenomic and genomic characterization uncovers novel biology.</title>
        <authorList>
            <person name="Wiegand S."/>
            <person name="Jogler M."/>
            <person name="Boedeker C."/>
            <person name="Pinto D."/>
            <person name="Vollmers J."/>
            <person name="Rivas-Marin E."/>
            <person name="Kohn T."/>
            <person name="Peeters S.H."/>
            <person name="Heuer A."/>
            <person name="Rast P."/>
            <person name="Oberbeckmann S."/>
            <person name="Bunk B."/>
            <person name="Jeske O."/>
            <person name="Meyerdierks A."/>
            <person name="Storesund J.E."/>
            <person name="Kallscheuer N."/>
            <person name="Luecker S."/>
            <person name="Lage O.M."/>
            <person name="Pohl T."/>
            <person name="Merkel B.J."/>
            <person name="Hornburger P."/>
            <person name="Mueller R.-W."/>
            <person name="Bruemmer F."/>
            <person name="Labrenz M."/>
            <person name="Spormann A.M."/>
            <person name="Op Den Camp H."/>
            <person name="Overmann J."/>
            <person name="Amann R."/>
            <person name="Jetten M.S.M."/>
            <person name="Mascher T."/>
            <person name="Medema M.H."/>
            <person name="Devos D.P."/>
            <person name="Kaster A.-K."/>
            <person name="Ovreas L."/>
            <person name="Rohde M."/>
            <person name="Galperin M.Y."/>
            <person name="Jogler C."/>
        </authorList>
    </citation>
    <scope>NUCLEOTIDE SEQUENCE [LARGE SCALE GENOMIC DNA]</scope>
    <source>
        <strain evidence="4 5">V7</strain>
    </source>
</reference>
<dbReference type="EC" id="1.2.1.79" evidence="4"/>
<dbReference type="AlphaFoldDB" id="A0A5C6FKE2"/>
<gene>
    <name evidence="4" type="primary">gabD_2</name>
    <name evidence="4" type="ORF">V7x_34630</name>
</gene>
<dbReference type="Gene3D" id="3.40.309.10">
    <property type="entry name" value="Aldehyde Dehydrogenase, Chain A, domain 2"/>
    <property type="match status" value="1"/>
</dbReference>
<protein>
    <submittedName>
        <fullName evidence="4">Succinate-semialdehyde dehydrogenase [NADP(+)] GabD</fullName>
        <ecNumber evidence="4">1.2.1.79</ecNumber>
    </submittedName>
</protein>
<dbReference type="EMBL" id="SJPZ01000002">
    <property type="protein sequence ID" value="TWU61774.1"/>
    <property type="molecule type" value="Genomic_DNA"/>
</dbReference>
<dbReference type="InterPro" id="IPR015590">
    <property type="entry name" value="Aldehyde_DH_dom"/>
</dbReference>
<evidence type="ECO:0000313" key="4">
    <source>
        <dbReference type="EMBL" id="TWU61774.1"/>
    </source>
</evidence>
<sequence length="473" mass="49711">MDFFHSGSWQSKNESFDVTHPATGDVVERVPAADVSDVDAAIEHLDRIGRDVMGRMPAHQRAEILHRASQAIGEQFDSLARTISSECGKTIREARGEVARAAEVMRLSGEEAKRINGEVLPLDAAAGGEHKLGFTLRVPCGVVAAITPFNFPLNLVCHKVGPAIAAGNAVLIKPASDTPLSSLRLVGILIDSGLPASAIACLTGGGGVLGQAICGDDRIRKISFTGSQVVGEAICRSAGLKRVTMELGSNSPLVVLPDADLDAVVAATVASGFANAGQVCISAQRLIVDRSVHDDFLQRLLPAVEAIRLGDPLDENTDMGPLIRRSEADRVKAWLDEATTAGAHVATGGEQDGAFVRPAVITDASSKMKIVRDELFGPAVAVQAVADVDTAIAAANDTSFGLSAAVFTRDLDAAMRFARNVDSGNIHINGGPMWRSDLMPYGGLKNSGIGKEGPRYTIAEMTETKMVVLHLGD</sequence>
<dbReference type="InterPro" id="IPR016162">
    <property type="entry name" value="Ald_DH_N"/>
</dbReference>
<name>A0A5C6FKE2_9PLAN</name>
<evidence type="ECO:0000256" key="2">
    <source>
        <dbReference type="ARBA" id="ARBA00023002"/>
    </source>
</evidence>
<dbReference type="FunFam" id="3.40.309.10:FF:000009">
    <property type="entry name" value="Aldehyde dehydrogenase A"/>
    <property type="match status" value="1"/>
</dbReference>
<dbReference type="InterPro" id="IPR016163">
    <property type="entry name" value="Ald_DH_C"/>
</dbReference>